<evidence type="ECO:0000313" key="4">
    <source>
        <dbReference type="Proteomes" id="UP000460949"/>
    </source>
</evidence>
<name>A0A845E015_9BACI</name>
<proteinExistence type="predicted"/>
<comment type="caution">
    <text evidence="3">The sequence shown here is derived from an EMBL/GenBank/DDBJ whole genome shotgun (WGS) entry which is preliminary data.</text>
</comment>
<reference evidence="3 4" key="1">
    <citation type="submission" date="2019-11" db="EMBL/GenBank/DDBJ databases">
        <title>Genome sequences of 17 halophilic strains isolated from different environments.</title>
        <authorList>
            <person name="Furrow R.E."/>
        </authorList>
    </citation>
    <scope>NUCLEOTIDE SEQUENCE [LARGE SCALE GENOMIC DNA]</scope>
    <source>
        <strain evidence="3 4">22511_23_Filter</strain>
    </source>
</reference>
<feature type="signal peptide" evidence="2">
    <location>
        <begin position="1"/>
        <end position="21"/>
    </location>
</feature>
<evidence type="ECO:0000256" key="1">
    <source>
        <dbReference type="SAM" id="MobiDB-lite"/>
    </source>
</evidence>
<evidence type="ECO:0000256" key="2">
    <source>
        <dbReference type="SAM" id="SignalP"/>
    </source>
</evidence>
<sequence length="175" mass="19136">MSHLIKTGALLLLVVFLGACHSNDQSSTSAENTTENEKNSPPLDDVDVSLSQDGETISSKSVLYCLPSNNCSEETAKRELRNVELNKMTENASVSPVKEGEEITIHIDGPQPEKISFITETQRNDGSYISDEVVDGRSFVIGGKGKYTILLTVQWENENGEFEGRVSQAAKLDVE</sequence>
<feature type="compositionally biased region" description="Polar residues" evidence="1">
    <location>
        <begin position="24"/>
        <end position="33"/>
    </location>
</feature>
<dbReference type="EMBL" id="WMET01000001">
    <property type="protein sequence ID" value="MYL19627.1"/>
    <property type="molecule type" value="Genomic_DNA"/>
</dbReference>
<feature type="chain" id="PRO_5038756584" description="Lipoprotein" evidence="2">
    <location>
        <begin position="22"/>
        <end position="175"/>
    </location>
</feature>
<dbReference type="RefSeq" id="WP_160835997.1">
    <property type="nucleotide sequence ID" value="NZ_JAIVAK010000005.1"/>
</dbReference>
<evidence type="ECO:0008006" key="5">
    <source>
        <dbReference type="Google" id="ProtNLM"/>
    </source>
</evidence>
<evidence type="ECO:0000313" key="3">
    <source>
        <dbReference type="EMBL" id="MYL19627.1"/>
    </source>
</evidence>
<protein>
    <recommendedName>
        <fullName evidence="5">Lipoprotein</fullName>
    </recommendedName>
</protein>
<dbReference type="Proteomes" id="UP000460949">
    <property type="component" value="Unassembled WGS sequence"/>
</dbReference>
<dbReference type="AlphaFoldDB" id="A0A845E015"/>
<gene>
    <name evidence="3" type="ORF">GLW04_06970</name>
</gene>
<accession>A0A845E015</accession>
<feature type="region of interest" description="Disordered" evidence="1">
    <location>
        <begin position="24"/>
        <end position="49"/>
    </location>
</feature>
<organism evidence="3 4">
    <name type="scientific">Halobacillus litoralis</name>
    <dbReference type="NCBI Taxonomy" id="45668"/>
    <lineage>
        <taxon>Bacteria</taxon>
        <taxon>Bacillati</taxon>
        <taxon>Bacillota</taxon>
        <taxon>Bacilli</taxon>
        <taxon>Bacillales</taxon>
        <taxon>Bacillaceae</taxon>
        <taxon>Halobacillus</taxon>
    </lineage>
</organism>
<dbReference type="PROSITE" id="PS51257">
    <property type="entry name" value="PROKAR_LIPOPROTEIN"/>
    <property type="match status" value="1"/>
</dbReference>
<keyword evidence="2" id="KW-0732">Signal</keyword>